<dbReference type="GO" id="GO:0005634">
    <property type="term" value="C:nucleus"/>
    <property type="evidence" value="ECO:0007669"/>
    <property type="project" value="TreeGrafter"/>
</dbReference>
<dbReference type="OrthoDB" id="10266249at2759"/>
<sequence length="325" mass="37419">EFKQGYLDVLKRQYGGKRVHANQIYQEYIRFKEHVHMNSTRWLTLTEFVKWLGKEGICAVDETEKGWFVAYIDRTSEAILAEERRSKKAKLDRDDEKRTQKYIQLQLDRLKEREQDFVPSKEISEDDRMLKRENQNERVKLSFSGASTSKESSLKEDTSKPSTLQKLNPLSCLKTKSSRSDSKDKSCLSSKRSSALDEIMMEETKKKSVRNDYWLITGIVVKVVTRSLGEKYFKQKGIVTEVVDRYGAVVKLLDSGVSLKLDQVHCETVIPALGKKVKIVNGPYRGHEATLQRIDVDKFCATLKLNTGAVVQGVDYEYFSKLYSS</sequence>
<dbReference type="Pfam" id="PF18131">
    <property type="entry name" value="KN17_SH3"/>
    <property type="match status" value="1"/>
</dbReference>
<reference evidence="8 9" key="1">
    <citation type="journal article" date="2017" name="Gigascience">
        <title>Draft genome of the honey bee ectoparasitic mite, Tropilaelaps mercedesae, is shaped by the parasitic life history.</title>
        <authorList>
            <person name="Dong X."/>
            <person name="Armstrong S.D."/>
            <person name="Xia D."/>
            <person name="Makepeace B.L."/>
            <person name="Darby A.C."/>
            <person name="Kadowaki T."/>
        </authorList>
    </citation>
    <scope>NUCLEOTIDE SEQUENCE [LARGE SCALE GENOMIC DNA]</scope>
    <source>
        <strain evidence="8">Wuxi-XJTLU</strain>
    </source>
</reference>
<dbReference type="Pfam" id="PF10357">
    <property type="entry name" value="WH_KIN17"/>
    <property type="match status" value="1"/>
</dbReference>
<dbReference type="Gene3D" id="2.30.30.140">
    <property type="match status" value="1"/>
</dbReference>
<feature type="domain" description="DNA/RNA-binding protein Kin17 WH-like" evidence="7">
    <location>
        <begin position="1"/>
        <end position="108"/>
    </location>
</feature>
<dbReference type="EMBL" id="MNPL01018592">
    <property type="protein sequence ID" value="OQR70080.1"/>
    <property type="molecule type" value="Genomic_DNA"/>
</dbReference>
<feature type="non-terminal residue" evidence="8">
    <location>
        <position position="1"/>
    </location>
</feature>
<dbReference type="InParanoid" id="A0A1V9X982"/>
<dbReference type="InterPro" id="IPR041330">
    <property type="entry name" value="KN17_SH3"/>
</dbReference>
<dbReference type="InterPro" id="IPR014722">
    <property type="entry name" value="Rib_uL2_dom2"/>
</dbReference>
<dbReference type="InterPro" id="IPR019447">
    <property type="entry name" value="DNA/RNA-bd_Kin17_WH-like_dom"/>
</dbReference>
<keyword evidence="4" id="KW-0862">Zinc</keyword>
<feature type="domain" description="KOW" evidence="6">
    <location>
        <begin position="270"/>
        <end position="297"/>
    </location>
</feature>
<evidence type="ECO:0000256" key="5">
    <source>
        <dbReference type="SAM" id="MobiDB-lite"/>
    </source>
</evidence>
<dbReference type="GO" id="GO:0006260">
    <property type="term" value="P:DNA replication"/>
    <property type="evidence" value="ECO:0007669"/>
    <property type="project" value="TreeGrafter"/>
</dbReference>
<dbReference type="FunCoup" id="A0A1V9X982">
    <property type="interactions" value="2183"/>
</dbReference>
<evidence type="ECO:0000313" key="9">
    <source>
        <dbReference type="Proteomes" id="UP000192247"/>
    </source>
</evidence>
<evidence type="ECO:0000256" key="3">
    <source>
        <dbReference type="ARBA" id="ARBA00022771"/>
    </source>
</evidence>
<evidence type="ECO:0000256" key="1">
    <source>
        <dbReference type="ARBA" id="ARBA00008517"/>
    </source>
</evidence>
<dbReference type="GO" id="GO:0006974">
    <property type="term" value="P:DNA damage response"/>
    <property type="evidence" value="ECO:0007669"/>
    <property type="project" value="TreeGrafter"/>
</dbReference>
<dbReference type="GO" id="GO:0008270">
    <property type="term" value="F:zinc ion binding"/>
    <property type="evidence" value="ECO:0007669"/>
    <property type="project" value="UniProtKB-KW"/>
</dbReference>
<comment type="caution">
    <text evidence="8">The sequence shown here is derived from an EMBL/GenBank/DDBJ whole genome shotgun (WGS) entry which is preliminary data.</text>
</comment>
<dbReference type="Proteomes" id="UP000192247">
    <property type="component" value="Unassembled WGS sequence"/>
</dbReference>
<dbReference type="InterPro" id="IPR037321">
    <property type="entry name" value="KIN17-like"/>
</dbReference>
<dbReference type="InterPro" id="IPR041995">
    <property type="entry name" value="KOW_KIN17"/>
</dbReference>
<name>A0A1V9X982_9ACAR</name>
<dbReference type="SMART" id="SM01253">
    <property type="entry name" value="Kin17_mid"/>
    <property type="match status" value="1"/>
</dbReference>
<dbReference type="STRING" id="418985.A0A1V9X982"/>
<comment type="similarity">
    <text evidence="1">Belongs to the KIN17 family.</text>
</comment>
<dbReference type="InterPro" id="IPR038254">
    <property type="entry name" value="KIN17_WH-like_sf"/>
</dbReference>
<gene>
    <name evidence="8" type="ORF">BIW11_11864</name>
</gene>
<dbReference type="FunFam" id="1.10.10.2030:FF:000001">
    <property type="entry name" value="DNA/RNA-binding protein KIN17, putative"/>
    <property type="match status" value="1"/>
</dbReference>
<dbReference type="GO" id="GO:0003690">
    <property type="term" value="F:double-stranded DNA binding"/>
    <property type="evidence" value="ECO:0007669"/>
    <property type="project" value="TreeGrafter"/>
</dbReference>
<evidence type="ECO:0000259" key="7">
    <source>
        <dbReference type="SMART" id="SM01253"/>
    </source>
</evidence>
<proteinExistence type="inferred from homology"/>
<organism evidence="8 9">
    <name type="scientific">Tropilaelaps mercedesae</name>
    <dbReference type="NCBI Taxonomy" id="418985"/>
    <lineage>
        <taxon>Eukaryota</taxon>
        <taxon>Metazoa</taxon>
        <taxon>Ecdysozoa</taxon>
        <taxon>Arthropoda</taxon>
        <taxon>Chelicerata</taxon>
        <taxon>Arachnida</taxon>
        <taxon>Acari</taxon>
        <taxon>Parasitiformes</taxon>
        <taxon>Mesostigmata</taxon>
        <taxon>Gamasina</taxon>
        <taxon>Dermanyssoidea</taxon>
        <taxon>Laelapidae</taxon>
        <taxon>Tropilaelaps</taxon>
    </lineage>
</organism>
<dbReference type="FunFam" id="2.30.30.30:FF:000021">
    <property type="entry name" value="DNA/RNA-binding protein KIN17, putative"/>
    <property type="match status" value="1"/>
</dbReference>
<keyword evidence="3" id="KW-0863">Zinc-finger</keyword>
<evidence type="ECO:0000259" key="6">
    <source>
        <dbReference type="SMART" id="SM00739"/>
    </source>
</evidence>
<dbReference type="PANTHER" id="PTHR12805:SF0">
    <property type="entry name" value="DNA_RNA-BINDING PROTEIN KIN17"/>
    <property type="match status" value="1"/>
</dbReference>
<dbReference type="Pfam" id="PF25092">
    <property type="entry name" value="SH3_KIN17_C"/>
    <property type="match status" value="1"/>
</dbReference>
<protein>
    <submittedName>
        <fullName evidence="8">DNA/RNA-binding protein KIN17-like</fullName>
    </submittedName>
</protein>
<dbReference type="InterPro" id="IPR005824">
    <property type="entry name" value="KOW"/>
</dbReference>
<accession>A0A1V9X982</accession>
<feature type="region of interest" description="Disordered" evidence="5">
    <location>
        <begin position="141"/>
        <end position="187"/>
    </location>
</feature>
<evidence type="ECO:0000256" key="4">
    <source>
        <dbReference type="ARBA" id="ARBA00022833"/>
    </source>
</evidence>
<dbReference type="AlphaFoldDB" id="A0A1V9X982"/>
<keyword evidence="9" id="KW-1185">Reference proteome</keyword>
<evidence type="ECO:0000313" key="8">
    <source>
        <dbReference type="EMBL" id="OQR70080.1"/>
    </source>
</evidence>
<evidence type="ECO:0000256" key="2">
    <source>
        <dbReference type="ARBA" id="ARBA00022723"/>
    </source>
</evidence>
<dbReference type="Gene3D" id="2.30.30.30">
    <property type="match status" value="1"/>
</dbReference>
<dbReference type="CDD" id="cd13155">
    <property type="entry name" value="KOW_KIN17"/>
    <property type="match status" value="1"/>
</dbReference>
<dbReference type="SMART" id="SM00739">
    <property type="entry name" value="KOW"/>
    <property type="match status" value="1"/>
</dbReference>
<dbReference type="PANTHER" id="PTHR12805">
    <property type="entry name" value="KIN17 KIN, ANTIGENIC DETERMINANT OF RECA PROTEIN HOMOLOG"/>
    <property type="match status" value="1"/>
</dbReference>
<keyword evidence="2" id="KW-0479">Metal-binding</keyword>
<dbReference type="Gene3D" id="1.10.10.2030">
    <property type="entry name" value="DNA/RNA-binding protein Kin17, conserved domain"/>
    <property type="match status" value="1"/>
</dbReference>